<organism evidence="13 14">
    <name type="scientific">Ridgeia piscesae</name>
    <name type="common">Tubeworm</name>
    <dbReference type="NCBI Taxonomy" id="27915"/>
    <lineage>
        <taxon>Eukaryota</taxon>
        <taxon>Metazoa</taxon>
        <taxon>Spiralia</taxon>
        <taxon>Lophotrochozoa</taxon>
        <taxon>Annelida</taxon>
        <taxon>Polychaeta</taxon>
        <taxon>Sedentaria</taxon>
        <taxon>Canalipalpata</taxon>
        <taxon>Sabellida</taxon>
        <taxon>Siboglinidae</taxon>
        <taxon>Ridgeia</taxon>
    </lineage>
</organism>
<evidence type="ECO:0000256" key="6">
    <source>
        <dbReference type="ARBA" id="ARBA00023277"/>
    </source>
</evidence>
<dbReference type="InterPro" id="IPR012341">
    <property type="entry name" value="6hp_glycosidase-like_sf"/>
</dbReference>
<evidence type="ECO:0000256" key="1">
    <source>
        <dbReference type="ARBA" id="ARBA00000966"/>
    </source>
</evidence>
<evidence type="ECO:0000256" key="4">
    <source>
        <dbReference type="ARBA" id="ARBA00022801"/>
    </source>
</evidence>
<comment type="catalytic activity">
    <reaction evidence="1">
        <text>Endohydrolysis of (1-&gt;4)-beta-D-glucosidic linkages in cellulose, lichenin and cereal beta-D-glucans.</text>
        <dbReference type="EC" id="3.2.1.4"/>
    </reaction>
</comment>
<protein>
    <recommendedName>
        <fullName evidence="3">cellulase</fullName>
        <ecNumber evidence="3">3.2.1.4</ecNumber>
    </recommendedName>
</protein>
<gene>
    <name evidence="13" type="ORF">NP493_470g01034</name>
</gene>
<dbReference type="Pfam" id="PF00759">
    <property type="entry name" value="Glyco_hydro_9"/>
    <property type="match status" value="1"/>
</dbReference>
<proteinExistence type="inferred from homology"/>
<feature type="coiled-coil region" evidence="9">
    <location>
        <begin position="48"/>
        <end position="82"/>
    </location>
</feature>
<comment type="caution">
    <text evidence="13">The sequence shown here is derived from an EMBL/GenBank/DDBJ whole genome shotgun (WGS) entry which is preliminary data.</text>
</comment>
<evidence type="ECO:0000259" key="12">
    <source>
        <dbReference type="Pfam" id="PF00759"/>
    </source>
</evidence>
<accession>A0AAD9KZM0</accession>
<evidence type="ECO:0000313" key="14">
    <source>
        <dbReference type="Proteomes" id="UP001209878"/>
    </source>
</evidence>
<feature type="compositionally biased region" description="Polar residues" evidence="10">
    <location>
        <begin position="89"/>
        <end position="101"/>
    </location>
</feature>
<dbReference type="InterPro" id="IPR001701">
    <property type="entry name" value="Glyco_hydro_9"/>
</dbReference>
<dbReference type="EMBL" id="JAODUO010000470">
    <property type="protein sequence ID" value="KAK2179820.1"/>
    <property type="molecule type" value="Genomic_DNA"/>
</dbReference>
<comment type="similarity">
    <text evidence="2">Belongs to the glycosyl hydrolase 9 (cellulase E) family.</text>
</comment>
<evidence type="ECO:0000313" key="13">
    <source>
        <dbReference type="EMBL" id="KAK2179820.1"/>
    </source>
</evidence>
<keyword evidence="7" id="KW-0326">Glycosidase</keyword>
<dbReference type="PANTHER" id="PTHR22298">
    <property type="entry name" value="ENDO-1,4-BETA-GLUCANASE"/>
    <property type="match status" value="1"/>
</dbReference>
<reference evidence="13" key="1">
    <citation type="journal article" date="2023" name="Mol. Biol. Evol.">
        <title>Third-Generation Sequencing Reveals the Adaptive Role of the Epigenome in Three Deep-Sea Polychaetes.</title>
        <authorList>
            <person name="Perez M."/>
            <person name="Aroh O."/>
            <person name="Sun Y."/>
            <person name="Lan Y."/>
            <person name="Juniper S.K."/>
            <person name="Young C.R."/>
            <person name="Angers B."/>
            <person name="Qian P.Y."/>
        </authorList>
    </citation>
    <scope>NUCLEOTIDE SEQUENCE</scope>
    <source>
        <strain evidence="13">R07B-5</strain>
    </source>
</reference>
<keyword evidence="6" id="KW-0119">Carbohydrate metabolism</keyword>
<keyword evidence="9" id="KW-0175">Coiled coil</keyword>
<dbReference type="GO" id="GO:0030245">
    <property type="term" value="P:cellulose catabolic process"/>
    <property type="evidence" value="ECO:0007669"/>
    <property type="project" value="UniProtKB-KW"/>
</dbReference>
<evidence type="ECO:0000256" key="2">
    <source>
        <dbReference type="ARBA" id="ARBA00007072"/>
    </source>
</evidence>
<keyword evidence="11" id="KW-0732">Signal</keyword>
<evidence type="ECO:0000256" key="10">
    <source>
        <dbReference type="SAM" id="MobiDB-lite"/>
    </source>
</evidence>
<dbReference type="Proteomes" id="UP001209878">
    <property type="component" value="Unassembled WGS sequence"/>
</dbReference>
<keyword evidence="8" id="KW-0624">Polysaccharide degradation</keyword>
<dbReference type="SUPFAM" id="SSF48208">
    <property type="entry name" value="Six-hairpin glycosidases"/>
    <property type="match status" value="1"/>
</dbReference>
<feature type="region of interest" description="Disordered" evidence="10">
    <location>
        <begin position="150"/>
        <end position="171"/>
    </location>
</feature>
<dbReference type="Gene3D" id="1.50.10.10">
    <property type="match status" value="1"/>
</dbReference>
<dbReference type="InterPro" id="IPR008928">
    <property type="entry name" value="6-hairpin_glycosidase_sf"/>
</dbReference>
<evidence type="ECO:0000256" key="3">
    <source>
        <dbReference type="ARBA" id="ARBA00012601"/>
    </source>
</evidence>
<dbReference type="AlphaFoldDB" id="A0AAD9KZM0"/>
<feature type="signal peptide" evidence="11">
    <location>
        <begin position="1"/>
        <end position="24"/>
    </location>
</feature>
<dbReference type="GO" id="GO:0008810">
    <property type="term" value="F:cellulase activity"/>
    <property type="evidence" value="ECO:0007669"/>
    <property type="project" value="UniProtKB-EC"/>
</dbReference>
<feature type="chain" id="PRO_5042241186" description="cellulase" evidence="11">
    <location>
        <begin position="25"/>
        <end position="171"/>
    </location>
</feature>
<feature type="domain" description="Glycoside hydrolase family 9" evidence="12">
    <location>
        <begin position="122"/>
        <end position="169"/>
    </location>
</feature>
<name>A0AAD9KZM0_RIDPI</name>
<keyword evidence="14" id="KW-1185">Reference proteome</keyword>
<evidence type="ECO:0000256" key="5">
    <source>
        <dbReference type="ARBA" id="ARBA00023001"/>
    </source>
</evidence>
<keyword evidence="4" id="KW-0378">Hydrolase</keyword>
<evidence type="ECO:0000256" key="7">
    <source>
        <dbReference type="ARBA" id="ARBA00023295"/>
    </source>
</evidence>
<feature type="region of interest" description="Disordered" evidence="10">
    <location>
        <begin position="83"/>
        <end position="106"/>
    </location>
</feature>
<dbReference type="EC" id="3.2.1.4" evidence="3"/>
<evidence type="ECO:0000256" key="8">
    <source>
        <dbReference type="ARBA" id="ARBA00023326"/>
    </source>
</evidence>
<evidence type="ECO:0000256" key="9">
    <source>
        <dbReference type="SAM" id="Coils"/>
    </source>
</evidence>
<sequence length="171" mass="18219">MSSAWYFFIGSALLVALSLRPATAAADDNFCSKVADEWATLKTHIESLHDSSAAVEQLKTDLQSLTAEVNSLKEKLAKCDCAGGGPGGSTTPMNNGKTTPATGAKDATKPLMSFAGNEDLKDVLHMSMLFYEAQRSGKLPANNRIAWRNDSALNDKGNDGEDLTGGWYDGK</sequence>
<evidence type="ECO:0000256" key="11">
    <source>
        <dbReference type="SAM" id="SignalP"/>
    </source>
</evidence>
<keyword evidence="5" id="KW-0136">Cellulose degradation</keyword>